<name>A0A0F9TWS9_9ZZZZ</name>
<protein>
    <submittedName>
        <fullName evidence="1">Uncharacterized protein</fullName>
    </submittedName>
</protein>
<evidence type="ECO:0000313" key="1">
    <source>
        <dbReference type="EMBL" id="KKN85485.1"/>
    </source>
</evidence>
<comment type="caution">
    <text evidence="1">The sequence shown here is derived from an EMBL/GenBank/DDBJ whole genome shotgun (WGS) entry which is preliminary data.</text>
</comment>
<organism evidence="1">
    <name type="scientific">marine sediment metagenome</name>
    <dbReference type="NCBI Taxonomy" id="412755"/>
    <lineage>
        <taxon>unclassified sequences</taxon>
        <taxon>metagenomes</taxon>
        <taxon>ecological metagenomes</taxon>
    </lineage>
</organism>
<proteinExistence type="predicted"/>
<dbReference type="EMBL" id="LAZR01000158">
    <property type="protein sequence ID" value="KKN85485.1"/>
    <property type="molecule type" value="Genomic_DNA"/>
</dbReference>
<sequence length="51" mass="6044">MHVDFNKGDWYNSWEFDYHLIDELSNITHEGEYPVGMEEVESVLIALTKLK</sequence>
<accession>A0A0F9TWS9</accession>
<dbReference type="AlphaFoldDB" id="A0A0F9TWS9"/>
<reference evidence="1" key="1">
    <citation type="journal article" date="2015" name="Nature">
        <title>Complex archaea that bridge the gap between prokaryotes and eukaryotes.</title>
        <authorList>
            <person name="Spang A."/>
            <person name="Saw J.H."/>
            <person name="Jorgensen S.L."/>
            <person name="Zaremba-Niedzwiedzka K."/>
            <person name="Martijn J."/>
            <person name="Lind A.E."/>
            <person name="van Eijk R."/>
            <person name="Schleper C."/>
            <person name="Guy L."/>
            <person name="Ettema T.J."/>
        </authorList>
    </citation>
    <scope>NUCLEOTIDE SEQUENCE</scope>
</reference>
<gene>
    <name evidence="1" type="ORF">LCGC14_0278060</name>
</gene>